<comment type="similarity">
    <text evidence="3">Belongs to the GRAS family.</text>
</comment>
<evidence type="ECO:0000256" key="2">
    <source>
        <dbReference type="ARBA" id="ARBA00023163"/>
    </source>
</evidence>
<reference evidence="5 6" key="2">
    <citation type="submission" date="2024-10" db="EMBL/GenBank/DDBJ databases">
        <authorList>
            <person name="Ryan C."/>
        </authorList>
    </citation>
    <scope>NUCLEOTIDE SEQUENCE [LARGE SCALE GENOMIC DNA]</scope>
</reference>
<accession>A0ABC9AD61</accession>
<evidence type="ECO:0000256" key="4">
    <source>
        <dbReference type="SAM" id="MobiDB-lite"/>
    </source>
</evidence>
<dbReference type="Proteomes" id="UP001497457">
    <property type="component" value="Chromosome 20rd"/>
</dbReference>
<evidence type="ECO:0000256" key="1">
    <source>
        <dbReference type="ARBA" id="ARBA00023015"/>
    </source>
</evidence>
<proteinExistence type="inferred from homology"/>
<feature type="region of interest" description="Leucine repeat II (LRII)" evidence="3">
    <location>
        <begin position="449"/>
        <end position="481"/>
    </location>
</feature>
<name>A0ABC9AD61_9POAL</name>
<evidence type="ECO:0008006" key="7">
    <source>
        <dbReference type="Google" id="ProtNLM"/>
    </source>
</evidence>
<comment type="caution">
    <text evidence="3">Lacks conserved residue(s) required for the propagation of feature annotation.</text>
</comment>
<keyword evidence="2" id="KW-0804">Transcription</keyword>
<sequence length="670" mass="73808">MAASPDDVADGEPFTPSAFLDLPPTPAPSPGEAAGEVDDPAAHPADLVLPIISRMLMEDTDEEDELLLNHPSLLQAQRPFAQILSGAATTPSPPRASDPAAFAGATWPYDPEELSGRLLLLSRTRPPGDRHGGALGSDFFSSSGQNRVDMGMLNAAFLKGMEEASKFLPPTNDNNLLLFHGKAKPPLFQERGNNGKGPKKWRSWEWDDYVLEAEAGRKSKITAPEPEETGEAVDKLIVDGYDACMEKMKGLRISSIAEAEKKKLTKKGNKINNGSSSNEDVDLRTLLIRCAEAMSSTTGGTHEATAELLGQIRRRSSPAGDATQRLAHCFAEGLEARLAGSGGGQVYRSLVARPPSVVDYFEAYHLYLMACCFETMAYKFSGMAICDAVAGRKKKKKKVHIVDYGVGYGFQWPSLLAYMATWEGGPPEVRITGIDLPRPGFRPAARVEETGRRLRKYARELGVPFQFHTIVAEWETVCASDLRVDTDEVLVVNSITGLGNTMDEGADVDSPSPRDVVLGNIQKMRPDVFILCVVNGSYGGPFFLSRFREALSYYSAVFDMLDGAAPMDSSRRLAVERDLVGRRALNVIACEGSDRVERPEMYRQWQARNRRAGLRQLPLCPYIVKRLREKVTKYYHKEFVTDVDQQWLLQGWKGRILYAMSTWTADGTVS</sequence>
<dbReference type="Pfam" id="PF03514">
    <property type="entry name" value="GRAS"/>
    <property type="match status" value="1"/>
</dbReference>
<evidence type="ECO:0000313" key="5">
    <source>
        <dbReference type="EMBL" id="CAL4977363.1"/>
    </source>
</evidence>
<organism evidence="5 6">
    <name type="scientific">Urochloa decumbens</name>
    <dbReference type="NCBI Taxonomy" id="240449"/>
    <lineage>
        <taxon>Eukaryota</taxon>
        <taxon>Viridiplantae</taxon>
        <taxon>Streptophyta</taxon>
        <taxon>Embryophyta</taxon>
        <taxon>Tracheophyta</taxon>
        <taxon>Spermatophyta</taxon>
        <taxon>Magnoliopsida</taxon>
        <taxon>Liliopsida</taxon>
        <taxon>Poales</taxon>
        <taxon>Poaceae</taxon>
        <taxon>PACMAD clade</taxon>
        <taxon>Panicoideae</taxon>
        <taxon>Panicodae</taxon>
        <taxon>Paniceae</taxon>
        <taxon>Melinidinae</taxon>
        <taxon>Urochloa</taxon>
    </lineage>
</organism>
<dbReference type="PANTHER" id="PTHR31636">
    <property type="entry name" value="OSJNBA0084A10.13 PROTEIN-RELATED"/>
    <property type="match status" value="1"/>
</dbReference>
<protein>
    <recommendedName>
        <fullName evidence="7">Scarecrow-like protein 9</fullName>
    </recommendedName>
</protein>
<feature type="region of interest" description="Disordered" evidence="4">
    <location>
        <begin position="1"/>
        <end position="42"/>
    </location>
</feature>
<keyword evidence="1" id="KW-0805">Transcription regulation</keyword>
<keyword evidence="6" id="KW-1185">Reference proteome</keyword>
<gene>
    <name evidence="5" type="ORF">URODEC1_LOCUS54137</name>
</gene>
<dbReference type="EMBL" id="OZ075130">
    <property type="protein sequence ID" value="CAL4977363.1"/>
    <property type="molecule type" value="Genomic_DNA"/>
</dbReference>
<dbReference type="InterPro" id="IPR005202">
    <property type="entry name" value="TF_GRAS"/>
</dbReference>
<reference evidence="6" key="1">
    <citation type="submission" date="2024-06" db="EMBL/GenBank/DDBJ databases">
        <authorList>
            <person name="Ryan C."/>
        </authorList>
    </citation>
    <scope>NUCLEOTIDE SEQUENCE [LARGE SCALE GENOMIC DNA]</scope>
</reference>
<feature type="short sequence motif" description="VHIID" evidence="3">
    <location>
        <begin position="399"/>
        <end position="403"/>
    </location>
</feature>
<feature type="region of interest" description="SAW" evidence="3">
    <location>
        <begin position="589"/>
        <end position="664"/>
    </location>
</feature>
<evidence type="ECO:0000256" key="3">
    <source>
        <dbReference type="PROSITE-ProRule" id="PRU01191"/>
    </source>
</evidence>
<evidence type="ECO:0000313" key="6">
    <source>
        <dbReference type="Proteomes" id="UP001497457"/>
    </source>
</evidence>
<dbReference type="PROSITE" id="PS50985">
    <property type="entry name" value="GRAS"/>
    <property type="match status" value="1"/>
</dbReference>
<dbReference type="AlphaFoldDB" id="A0ABC9AD61"/>